<sequence>MSRHSRPKAAFRLCSGHGDSFYFCAIVQRGRAGISSNTTLLTDYCGHRSAGEPSEARQDCHFAGGWLIVRSMIAHSANGPQPRSAPELLLLHALPLDGSMWAEQMHLLPDATHAPTLYSSGETIDAWARAALEPLKGDNIIVVGCSVGGSCALEVATIAPQRVSALVLIGTKARHHPDPTFHASALRLIDEEGPEAAWESYWAPLFSRTTGAATVNRAKEMALRSSAAEIARGVTVFHTRPSRDHCLSTFPGPITIVSGADDVAPGPRASASQDAAAIDGRLHVLPACGHYVPLERAFALNAILADVIGFLALA</sequence>
<reference evidence="2 3" key="1">
    <citation type="submission" date="2023-03" db="EMBL/GenBank/DDBJ databases">
        <title>Comparative genome and transcriptome analysis combination mining strategies for increasing vitamin B12 production of Ensifer adhaerens strain.</title>
        <authorList>
            <person name="Yongheng L."/>
        </authorList>
    </citation>
    <scope>NUCLEOTIDE SEQUENCE [LARGE SCALE GENOMIC DNA]</scope>
    <source>
        <strain evidence="2 3">Casida A-T305</strain>
    </source>
</reference>
<gene>
    <name evidence="2" type="ORF">P4B07_18355</name>
</gene>
<dbReference type="GeneID" id="29518242"/>
<dbReference type="InterPro" id="IPR050266">
    <property type="entry name" value="AB_hydrolase_sf"/>
</dbReference>
<evidence type="ECO:0000313" key="2">
    <source>
        <dbReference type="EMBL" id="WFP90487.1"/>
    </source>
</evidence>
<dbReference type="Pfam" id="PF12697">
    <property type="entry name" value="Abhydrolase_6"/>
    <property type="match status" value="1"/>
</dbReference>
<feature type="domain" description="AB hydrolase-1" evidence="1">
    <location>
        <begin position="88"/>
        <end position="299"/>
    </location>
</feature>
<keyword evidence="3" id="KW-1185">Reference proteome</keyword>
<dbReference type="Proteomes" id="UP001214094">
    <property type="component" value="Chromosome"/>
</dbReference>
<dbReference type="RefSeq" id="WP_082936524.1">
    <property type="nucleotide sequence ID" value="NZ_CP015880.1"/>
</dbReference>
<dbReference type="Gene3D" id="3.40.50.1820">
    <property type="entry name" value="alpha/beta hydrolase"/>
    <property type="match status" value="1"/>
</dbReference>
<dbReference type="InterPro" id="IPR000073">
    <property type="entry name" value="AB_hydrolase_1"/>
</dbReference>
<protein>
    <submittedName>
        <fullName evidence="2">Alpha/beta hydrolase</fullName>
    </submittedName>
</protein>
<dbReference type="InterPro" id="IPR029058">
    <property type="entry name" value="AB_hydrolase_fold"/>
</dbReference>
<organism evidence="2 3">
    <name type="scientific">Ensifer adhaerens</name>
    <name type="common">Sinorhizobium morelense</name>
    <dbReference type="NCBI Taxonomy" id="106592"/>
    <lineage>
        <taxon>Bacteria</taxon>
        <taxon>Pseudomonadati</taxon>
        <taxon>Pseudomonadota</taxon>
        <taxon>Alphaproteobacteria</taxon>
        <taxon>Hyphomicrobiales</taxon>
        <taxon>Rhizobiaceae</taxon>
        <taxon>Sinorhizobium/Ensifer group</taxon>
        <taxon>Ensifer</taxon>
    </lineage>
</organism>
<dbReference type="EMBL" id="CP121308">
    <property type="protein sequence ID" value="WFP90487.1"/>
    <property type="molecule type" value="Genomic_DNA"/>
</dbReference>
<dbReference type="GO" id="GO:0016787">
    <property type="term" value="F:hydrolase activity"/>
    <property type="evidence" value="ECO:0007669"/>
    <property type="project" value="UniProtKB-KW"/>
</dbReference>
<dbReference type="SUPFAM" id="SSF53474">
    <property type="entry name" value="alpha/beta-Hydrolases"/>
    <property type="match status" value="1"/>
</dbReference>
<dbReference type="PANTHER" id="PTHR43798">
    <property type="entry name" value="MONOACYLGLYCEROL LIPASE"/>
    <property type="match status" value="1"/>
</dbReference>
<accession>A0ABY8HFY6</accession>
<evidence type="ECO:0000313" key="3">
    <source>
        <dbReference type="Proteomes" id="UP001214094"/>
    </source>
</evidence>
<keyword evidence="2" id="KW-0378">Hydrolase</keyword>
<evidence type="ECO:0000259" key="1">
    <source>
        <dbReference type="Pfam" id="PF12697"/>
    </source>
</evidence>
<proteinExistence type="predicted"/>
<name>A0ABY8HFY6_ENSAD</name>